<keyword evidence="1" id="KW-0472">Membrane</keyword>
<dbReference type="OrthoDB" id="10214543at2759"/>
<evidence type="ECO:0000313" key="2">
    <source>
        <dbReference type="EMBL" id="CAF1094482.1"/>
    </source>
</evidence>
<organism evidence="4 8">
    <name type="scientific">Rotaria magnacalcarata</name>
    <dbReference type="NCBI Taxonomy" id="392030"/>
    <lineage>
        <taxon>Eukaryota</taxon>
        <taxon>Metazoa</taxon>
        <taxon>Spiralia</taxon>
        <taxon>Gnathifera</taxon>
        <taxon>Rotifera</taxon>
        <taxon>Eurotatoria</taxon>
        <taxon>Bdelloidea</taxon>
        <taxon>Philodinida</taxon>
        <taxon>Philodinidae</taxon>
        <taxon>Rotaria</taxon>
    </lineage>
</organism>
<gene>
    <name evidence="5" type="ORF">BYL167_LOCUS3670</name>
    <name evidence="2" type="ORF">CJN711_LOCUS6835</name>
    <name evidence="6" type="ORF">GIL414_LOCUS26495</name>
    <name evidence="3" type="ORF">KQP761_LOCUS30958</name>
    <name evidence="4" type="ORF">MBJ925_LOCUS15230</name>
    <name evidence="7" type="ORF">SMN809_LOCUS32548</name>
</gene>
<evidence type="ECO:0000313" key="8">
    <source>
        <dbReference type="Proteomes" id="UP000663824"/>
    </source>
</evidence>
<dbReference type="Proteomes" id="UP000681967">
    <property type="component" value="Unassembled WGS sequence"/>
</dbReference>
<evidence type="ECO:0000256" key="1">
    <source>
        <dbReference type="SAM" id="Phobius"/>
    </source>
</evidence>
<dbReference type="AlphaFoldDB" id="A0A816QJV3"/>
<dbReference type="EMBL" id="CAJNOV010002229">
    <property type="protein sequence ID" value="CAF1094482.1"/>
    <property type="molecule type" value="Genomic_DNA"/>
</dbReference>
<evidence type="ECO:0000313" key="5">
    <source>
        <dbReference type="EMBL" id="CAF3813429.1"/>
    </source>
</evidence>
<evidence type="ECO:0000313" key="7">
    <source>
        <dbReference type="EMBL" id="CAF4447387.1"/>
    </source>
</evidence>
<dbReference type="Proteomes" id="UP000681720">
    <property type="component" value="Unassembled WGS sequence"/>
</dbReference>
<protein>
    <submittedName>
        <fullName evidence="4">Uncharacterized protein</fullName>
    </submittedName>
</protein>
<dbReference type="Proteomes" id="UP000676336">
    <property type="component" value="Unassembled WGS sequence"/>
</dbReference>
<name>A0A816QJV3_9BILA</name>
<keyword evidence="1" id="KW-0812">Transmembrane</keyword>
<dbReference type="Proteomes" id="UP000663855">
    <property type="component" value="Unassembled WGS sequence"/>
</dbReference>
<comment type="caution">
    <text evidence="4">The sequence shown here is derived from an EMBL/GenBank/DDBJ whole genome shotgun (WGS) entry which is preliminary data.</text>
</comment>
<dbReference type="EMBL" id="CAJOBJ010038996">
    <property type="protein sequence ID" value="CAF4315980.1"/>
    <property type="molecule type" value="Genomic_DNA"/>
</dbReference>
<dbReference type="Proteomes" id="UP000663824">
    <property type="component" value="Unassembled WGS sequence"/>
</dbReference>
<evidence type="ECO:0000313" key="4">
    <source>
        <dbReference type="EMBL" id="CAF2062682.1"/>
    </source>
</evidence>
<proteinExistence type="predicted"/>
<keyword evidence="1" id="KW-1133">Transmembrane helix</keyword>
<dbReference type="EMBL" id="CAJNRE010007120">
    <property type="protein sequence ID" value="CAF2062682.1"/>
    <property type="molecule type" value="Genomic_DNA"/>
</dbReference>
<dbReference type="EMBL" id="CAJOBI010068575">
    <property type="protein sequence ID" value="CAF4447387.1"/>
    <property type="molecule type" value="Genomic_DNA"/>
</dbReference>
<dbReference type="EMBL" id="CAJNOW010017212">
    <property type="protein sequence ID" value="CAF1655834.1"/>
    <property type="molecule type" value="Genomic_DNA"/>
</dbReference>
<evidence type="ECO:0000313" key="3">
    <source>
        <dbReference type="EMBL" id="CAF1655834.1"/>
    </source>
</evidence>
<dbReference type="Proteomes" id="UP000663834">
    <property type="component" value="Unassembled WGS sequence"/>
</dbReference>
<reference evidence="4" key="1">
    <citation type="submission" date="2021-02" db="EMBL/GenBank/DDBJ databases">
        <authorList>
            <person name="Nowell W R."/>
        </authorList>
    </citation>
    <scope>NUCLEOTIDE SEQUENCE</scope>
</reference>
<dbReference type="EMBL" id="CAJOBH010000726">
    <property type="protein sequence ID" value="CAF3813429.1"/>
    <property type="molecule type" value="Genomic_DNA"/>
</dbReference>
<sequence length="198" mass="23533">MNLLRLATRNTLADDFNNELKSTLEQIQSKKRINMSRTSMDKSRHHSIIKLRMKHEIEGSQYKDIQEMLQYDEVQLYHIVFVGTTRFTTRHFAKTKQNDDSCILYRFNTLIYVGFIQYILLVNEKTFFKIKKVAFKEDLHCTHGNRKFQCRNISIGSINNDESGVFLKAEDVIEKLVHYQETPNFIYFFRFPTLLESS</sequence>
<feature type="transmembrane region" description="Helical" evidence="1">
    <location>
        <begin position="103"/>
        <end position="122"/>
    </location>
</feature>
<evidence type="ECO:0000313" key="6">
    <source>
        <dbReference type="EMBL" id="CAF4315980.1"/>
    </source>
</evidence>
<accession>A0A816QJV3</accession>